<keyword evidence="2" id="KW-0489">Methyltransferase</keyword>
<proteinExistence type="predicted"/>
<dbReference type="GO" id="GO:0032259">
    <property type="term" value="P:methylation"/>
    <property type="evidence" value="ECO:0007669"/>
    <property type="project" value="UniProtKB-KW"/>
</dbReference>
<dbReference type="Pfam" id="PF13847">
    <property type="entry name" value="Methyltransf_31"/>
    <property type="match status" value="1"/>
</dbReference>
<dbReference type="CDD" id="cd02440">
    <property type="entry name" value="AdoMet_MTases"/>
    <property type="match status" value="1"/>
</dbReference>
<dbReference type="InterPro" id="IPR036388">
    <property type="entry name" value="WH-like_DNA-bd_sf"/>
</dbReference>
<evidence type="ECO:0000313" key="2">
    <source>
        <dbReference type="EMBL" id="MFD2168558.1"/>
    </source>
</evidence>
<protein>
    <submittedName>
        <fullName evidence="2">Methyltransferase domain-containing protein</fullName>
    </submittedName>
</protein>
<gene>
    <name evidence="2" type="ORF">ACFSOY_00815</name>
</gene>
<dbReference type="InterPro" id="IPR036390">
    <property type="entry name" value="WH_DNA-bd_sf"/>
</dbReference>
<keyword evidence="3" id="KW-1185">Reference proteome</keyword>
<dbReference type="Gene3D" id="3.40.50.150">
    <property type="entry name" value="Vaccinia Virus protein VP39"/>
    <property type="match status" value="1"/>
</dbReference>
<name>A0ABW4ZS79_9BACL</name>
<dbReference type="GO" id="GO:0008168">
    <property type="term" value="F:methyltransferase activity"/>
    <property type="evidence" value="ECO:0007669"/>
    <property type="project" value="UniProtKB-KW"/>
</dbReference>
<sequence>MSMITKQQVESMQPVQMFNGYVGAHMAYALHQIGLFPILEPKQRLGVRELAEKAKCDLPRLKALLRTGSLLGFFELHEGDTVSVTEMGEELRRDLGYFVWSVGGYGKMFQDMGQLSTASKAWSHLRDNGLVALGADMCNRSLMSELLYGVLDELDFTHIADLGCGNGGRLVQFCQRYPYIKGVGVDIAPAAIELANQNVAQNGLEDRLSMICANALDTFQSDQYKDVMETVEVLTCFMMFHDLYNIESIRDTIFDRLRNAFPNIKYFLIADTLKMPPKDSLEQLPIFNVGYELVHDFMEVQIPSQDDYERLFTASGLTIEKCIDFGVPNTYLYLLRA</sequence>
<dbReference type="SUPFAM" id="SSF46785">
    <property type="entry name" value="Winged helix' DNA-binding domain"/>
    <property type="match status" value="1"/>
</dbReference>
<dbReference type="Gene3D" id="1.10.10.10">
    <property type="entry name" value="Winged helix-like DNA-binding domain superfamily/Winged helix DNA-binding domain"/>
    <property type="match status" value="1"/>
</dbReference>
<dbReference type="RefSeq" id="WP_386043381.1">
    <property type="nucleotide sequence ID" value="NZ_JBHUIO010000002.1"/>
</dbReference>
<dbReference type="EMBL" id="JBHUIO010000002">
    <property type="protein sequence ID" value="MFD2168558.1"/>
    <property type="molecule type" value="Genomic_DNA"/>
</dbReference>
<dbReference type="Proteomes" id="UP001597343">
    <property type="component" value="Unassembled WGS sequence"/>
</dbReference>
<comment type="caution">
    <text evidence="2">The sequence shown here is derived from an EMBL/GenBank/DDBJ whole genome shotgun (WGS) entry which is preliminary data.</text>
</comment>
<reference evidence="3" key="1">
    <citation type="journal article" date="2019" name="Int. J. Syst. Evol. Microbiol.">
        <title>The Global Catalogue of Microorganisms (GCM) 10K type strain sequencing project: providing services to taxonomists for standard genome sequencing and annotation.</title>
        <authorList>
            <consortium name="The Broad Institute Genomics Platform"/>
            <consortium name="The Broad Institute Genome Sequencing Center for Infectious Disease"/>
            <person name="Wu L."/>
            <person name="Ma J."/>
        </authorList>
    </citation>
    <scope>NUCLEOTIDE SEQUENCE [LARGE SCALE GENOMIC DNA]</scope>
    <source>
        <strain evidence="3">CGMCC 1.13574</strain>
    </source>
</reference>
<keyword evidence="2" id="KW-0808">Transferase</keyword>
<organism evidence="2 3">
    <name type="scientific">Tumebacillus lipolyticus</name>
    <dbReference type="NCBI Taxonomy" id="1280370"/>
    <lineage>
        <taxon>Bacteria</taxon>
        <taxon>Bacillati</taxon>
        <taxon>Bacillota</taxon>
        <taxon>Bacilli</taxon>
        <taxon>Bacillales</taxon>
        <taxon>Alicyclobacillaceae</taxon>
        <taxon>Tumebacillus</taxon>
    </lineage>
</organism>
<dbReference type="SUPFAM" id="SSF53335">
    <property type="entry name" value="S-adenosyl-L-methionine-dependent methyltransferases"/>
    <property type="match status" value="1"/>
</dbReference>
<feature type="domain" description="Methyltransferase" evidence="1">
    <location>
        <begin position="158"/>
        <end position="253"/>
    </location>
</feature>
<dbReference type="InterPro" id="IPR029063">
    <property type="entry name" value="SAM-dependent_MTases_sf"/>
</dbReference>
<dbReference type="InterPro" id="IPR025714">
    <property type="entry name" value="Methyltranfer_dom"/>
</dbReference>
<evidence type="ECO:0000259" key="1">
    <source>
        <dbReference type="Pfam" id="PF13847"/>
    </source>
</evidence>
<accession>A0ABW4ZS79</accession>
<evidence type="ECO:0000313" key="3">
    <source>
        <dbReference type="Proteomes" id="UP001597343"/>
    </source>
</evidence>